<dbReference type="Gene3D" id="2.60.210.10">
    <property type="entry name" value="Apoptosis, Tumor Necrosis Factor Receptor Associated Protein 2, Chain A"/>
    <property type="match status" value="1"/>
</dbReference>
<accession>A0A4Y2PF00</accession>
<dbReference type="EMBL" id="BGPR01011285">
    <property type="protein sequence ID" value="GBN50535.1"/>
    <property type="molecule type" value="Genomic_DNA"/>
</dbReference>
<dbReference type="OrthoDB" id="6435602at2759"/>
<dbReference type="PROSITE" id="PS50144">
    <property type="entry name" value="MATH"/>
    <property type="match status" value="1"/>
</dbReference>
<comment type="caution">
    <text evidence="2">The sequence shown here is derived from an EMBL/GenBank/DDBJ whole genome shotgun (WGS) entry which is preliminary data.</text>
</comment>
<evidence type="ECO:0000313" key="2">
    <source>
        <dbReference type="EMBL" id="GBN50535.1"/>
    </source>
</evidence>
<reference evidence="2 3" key="1">
    <citation type="journal article" date="2019" name="Sci. Rep.">
        <title>Orb-weaving spider Araneus ventricosus genome elucidates the spidroin gene catalogue.</title>
        <authorList>
            <person name="Kono N."/>
            <person name="Nakamura H."/>
            <person name="Ohtoshi R."/>
            <person name="Moran D.A.P."/>
            <person name="Shinohara A."/>
            <person name="Yoshida Y."/>
            <person name="Fujiwara M."/>
            <person name="Mori M."/>
            <person name="Tomita M."/>
            <person name="Arakawa K."/>
        </authorList>
    </citation>
    <scope>NUCLEOTIDE SEQUENCE [LARGE SCALE GENOMIC DNA]</scope>
</reference>
<protein>
    <recommendedName>
        <fullName evidence="1">MATH domain-containing protein</fullName>
    </recommendedName>
</protein>
<dbReference type="InterPro" id="IPR008974">
    <property type="entry name" value="TRAF-like"/>
</dbReference>
<keyword evidence="3" id="KW-1185">Reference proteome</keyword>
<dbReference type="InterPro" id="IPR002083">
    <property type="entry name" value="MATH/TRAF_dom"/>
</dbReference>
<name>A0A4Y2PF00_ARAVE</name>
<evidence type="ECO:0000313" key="3">
    <source>
        <dbReference type="Proteomes" id="UP000499080"/>
    </source>
</evidence>
<organism evidence="2 3">
    <name type="scientific">Araneus ventricosus</name>
    <name type="common">Orbweaver spider</name>
    <name type="synonym">Epeira ventricosa</name>
    <dbReference type="NCBI Taxonomy" id="182803"/>
    <lineage>
        <taxon>Eukaryota</taxon>
        <taxon>Metazoa</taxon>
        <taxon>Ecdysozoa</taxon>
        <taxon>Arthropoda</taxon>
        <taxon>Chelicerata</taxon>
        <taxon>Arachnida</taxon>
        <taxon>Araneae</taxon>
        <taxon>Araneomorphae</taxon>
        <taxon>Entelegynae</taxon>
        <taxon>Araneoidea</taxon>
        <taxon>Araneidae</taxon>
        <taxon>Araneus</taxon>
    </lineage>
</organism>
<sequence>MNSGRKECTFFWFIENYSYCSHKKGERLISPPFTADGMEGTAWYICVFLRGERDEDRGYISLYFGRSASDDGPLDFDKHDNIDLNFLPINNSAGEAKSGERDIL</sequence>
<feature type="domain" description="MATH" evidence="1">
    <location>
        <begin position="7"/>
        <end position="104"/>
    </location>
</feature>
<dbReference type="Proteomes" id="UP000499080">
    <property type="component" value="Unassembled WGS sequence"/>
</dbReference>
<proteinExistence type="predicted"/>
<evidence type="ECO:0000259" key="1">
    <source>
        <dbReference type="PROSITE" id="PS50144"/>
    </source>
</evidence>
<dbReference type="Pfam" id="PF22486">
    <property type="entry name" value="MATH_2"/>
    <property type="match status" value="1"/>
</dbReference>
<dbReference type="SUPFAM" id="SSF49599">
    <property type="entry name" value="TRAF domain-like"/>
    <property type="match status" value="1"/>
</dbReference>
<gene>
    <name evidence="2" type="ORF">AVEN_176986_1</name>
</gene>
<dbReference type="AlphaFoldDB" id="A0A4Y2PF00"/>